<dbReference type="PANTHER" id="PTHR10174">
    <property type="entry name" value="ALPHA-TOCOPHEROL TRANSFER PROTEIN-RELATED"/>
    <property type="match status" value="1"/>
</dbReference>
<dbReference type="InterPro" id="IPR036865">
    <property type="entry name" value="CRAL-TRIO_dom_sf"/>
</dbReference>
<dbReference type="CDD" id="cd00170">
    <property type="entry name" value="SEC14"/>
    <property type="match status" value="1"/>
</dbReference>
<dbReference type="SUPFAM" id="SSF46938">
    <property type="entry name" value="CRAL/TRIO N-terminal domain"/>
    <property type="match status" value="1"/>
</dbReference>
<dbReference type="Gene3D" id="1.20.5.1200">
    <property type="entry name" value="Alpha-tocopherol transfer"/>
    <property type="match status" value="1"/>
</dbReference>
<feature type="domain" description="CRAL-TRIO" evidence="1">
    <location>
        <begin position="136"/>
        <end position="287"/>
    </location>
</feature>
<dbReference type="PRINTS" id="PR00180">
    <property type="entry name" value="CRETINALDHBP"/>
</dbReference>
<evidence type="ECO:0000313" key="3">
    <source>
        <dbReference type="Proteomes" id="UP001497472"/>
    </source>
</evidence>
<dbReference type="InterPro" id="IPR001251">
    <property type="entry name" value="CRAL-TRIO_dom"/>
</dbReference>
<accession>A0AAV1IXQ6</accession>
<dbReference type="SUPFAM" id="SSF52087">
    <property type="entry name" value="CRAL/TRIO domain"/>
    <property type="match status" value="1"/>
</dbReference>
<dbReference type="GO" id="GO:1902936">
    <property type="term" value="F:phosphatidylinositol bisphosphate binding"/>
    <property type="evidence" value="ECO:0007669"/>
    <property type="project" value="TreeGrafter"/>
</dbReference>
<dbReference type="Gene3D" id="1.10.8.20">
    <property type="entry name" value="N-terminal domain of phosphatidylinositol transfer protein sec14p"/>
    <property type="match status" value="1"/>
</dbReference>
<reference evidence="2 3" key="1">
    <citation type="submission" date="2023-11" db="EMBL/GenBank/DDBJ databases">
        <authorList>
            <person name="Okamura Y."/>
        </authorList>
    </citation>
    <scope>NUCLEOTIDE SEQUENCE [LARGE SCALE GENOMIC DNA]</scope>
</reference>
<comment type="caution">
    <text evidence="2">The sequence shown here is derived from an EMBL/GenBank/DDBJ whole genome shotgun (WGS) entry which is preliminary data.</text>
</comment>
<protein>
    <recommendedName>
        <fullName evidence="1">CRAL-TRIO domain-containing protein</fullName>
    </recommendedName>
</protein>
<dbReference type="InterPro" id="IPR036273">
    <property type="entry name" value="CRAL/TRIO_N_dom_sf"/>
</dbReference>
<dbReference type="InterPro" id="IPR011074">
    <property type="entry name" value="CRAL/TRIO_N_dom"/>
</dbReference>
<proteinExistence type="predicted"/>
<dbReference type="Pfam" id="PF00650">
    <property type="entry name" value="CRAL_TRIO"/>
    <property type="match status" value="1"/>
</dbReference>
<dbReference type="PANTHER" id="PTHR10174:SF234">
    <property type="entry name" value="SD01558P"/>
    <property type="match status" value="1"/>
</dbReference>
<dbReference type="Proteomes" id="UP001497472">
    <property type="component" value="Unassembled WGS sequence"/>
</dbReference>
<name>A0AAV1IXQ6_9NEOP</name>
<dbReference type="EMBL" id="CAVLEF010000003">
    <property type="protein sequence ID" value="CAK1542024.1"/>
    <property type="molecule type" value="Genomic_DNA"/>
</dbReference>
<dbReference type="AlphaFoldDB" id="A0AAV1IXQ6"/>
<sequence length="314" mass="36482">MSKSNMRAGYKELVVSSSHDLNYKQKVFREIAFEAELDRHIVPECEDQARMQCGEEPDNRWNAVKELRNLILERGECNPPRLDDAFLLRFLRARRSVPARAHRLLVRYCKFREENPELWKGVYWYGLARLGDIFEGVLYDRPDVGRLIIARLGQWNPDVFPADDLVRGCLLLLEVGIMQPKLQVLGGTAILDCEGMTLKHMRQLSPSIAVKVMNVMGFAFPLHQRGVHIVNCSRVLEKLFYLFRRFAPASDLWDKVFFHRENYVSLQKHIDPECLPERYGGFRQSVTLGEWLTAIKMYKRDDFDADISSIGYAI</sequence>
<dbReference type="PROSITE" id="PS50191">
    <property type="entry name" value="CRAL_TRIO"/>
    <property type="match status" value="1"/>
</dbReference>
<dbReference type="Gene3D" id="3.40.525.10">
    <property type="entry name" value="CRAL-TRIO lipid binding domain"/>
    <property type="match status" value="1"/>
</dbReference>
<gene>
    <name evidence="2" type="ORF">LNINA_LOCUS1961</name>
</gene>
<keyword evidence="3" id="KW-1185">Reference proteome</keyword>
<organism evidence="2 3">
    <name type="scientific">Leptosia nina</name>
    <dbReference type="NCBI Taxonomy" id="320188"/>
    <lineage>
        <taxon>Eukaryota</taxon>
        <taxon>Metazoa</taxon>
        <taxon>Ecdysozoa</taxon>
        <taxon>Arthropoda</taxon>
        <taxon>Hexapoda</taxon>
        <taxon>Insecta</taxon>
        <taxon>Pterygota</taxon>
        <taxon>Neoptera</taxon>
        <taxon>Endopterygota</taxon>
        <taxon>Lepidoptera</taxon>
        <taxon>Glossata</taxon>
        <taxon>Ditrysia</taxon>
        <taxon>Papilionoidea</taxon>
        <taxon>Pieridae</taxon>
        <taxon>Pierinae</taxon>
        <taxon>Leptosia</taxon>
    </lineage>
</organism>
<evidence type="ECO:0000259" key="1">
    <source>
        <dbReference type="PROSITE" id="PS50191"/>
    </source>
</evidence>
<dbReference type="SMART" id="SM00516">
    <property type="entry name" value="SEC14"/>
    <property type="match status" value="1"/>
</dbReference>
<dbReference type="GO" id="GO:0016020">
    <property type="term" value="C:membrane"/>
    <property type="evidence" value="ECO:0007669"/>
    <property type="project" value="TreeGrafter"/>
</dbReference>
<evidence type="ECO:0000313" key="2">
    <source>
        <dbReference type="EMBL" id="CAK1542024.1"/>
    </source>
</evidence>
<dbReference type="SMART" id="SM01100">
    <property type="entry name" value="CRAL_TRIO_N"/>
    <property type="match status" value="1"/>
</dbReference>